<feature type="transmembrane region" description="Helical" evidence="1">
    <location>
        <begin position="324"/>
        <end position="345"/>
    </location>
</feature>
<organism evidence="2 3">
    <name type="scientific">Glycomyces albidus</name>
    <dbReference type="NCBI Taxonomy" id="2656774"/>
    <lineage>
        <taxon>Bacteria</taxon>
        <taxon>Bacillati</taxon>
        <taxon>Actinomycetota</taxon>
        <taxon>Actinomycetes</taxon>
        <taxon>Glycomycetales</taxon>
        <taxon>Glycomycetaceae</taxon>
        <taxon>Glycomyces</taxon>
    </lineage>
</organism>
<name>A0A6L5GEW3_9ACTN</name>
<keyword evidence="1" id="KW-0812">Transmembrane</keyword>
<keyword evidence="1" id="KW-1133">Transmembrane helix</keyword>
<dbReference type="AlphaFoldDB" id="A0A6L5GEW3"/>
<dbReference type="EMBL" id="WIAO01000032">
    <property type="protein sequence ID" value="MQM27953.1"/>
    <property type="molecule type" value="Genomic_DNA"/>
</dbReference>
<comment type="caution">
    <text evidence="2">The sequence shown here is derived from an EMBL/GenBank/DDBJ whole genome shotgun (WGS) entry which is preliminary data.</text>
</comment>
<feature type="transmembrane region" description="Helical" evidence="1">
    <location>
        <begin position="290"/>
        <end position="312"/>
    </location>
</feature>
<keyword evidence="3" id="KW-1185">Reference proteome</keyword>
<feature type="transmembrane region" description="Helical" evidence="1">
    <location>
        <begin position="257"/>
        <end position="278"/>
    </location>
</feature>
<proteinExistence type="predicted"/>
<feature type="transmembrane region" description="Helical" evidence="1">
    <location>
        <begin position="58"/>
        <end position="82"/>
    </location>
</feature>
<dbReference type="RefSeq" id="WP_153027074.1">
    <property type="nucleotide sequence ID" value="NZ_WIAO01000032.1"/>
</dbReference>
<evidence type="ECO:0000313" key="2">
    <source>
        <dbReference type="EMBL" id="MQM27953.1"/>
    </source>
</evidence>
<feature type="transmembrane region" description="Helical" evidence="1">
    <location>
        <begin position="351"/>
        <end position="371"/>
    </location>
</feature>
<feature type="transmembrane region" description="Helical" evidence="1">
    <location>
        <begin position="127"/>
        <end position="149"/>
    </location>
</feature>
<dbReference type="Proteomes" id="UP000477750">
    <property type="component" value="Unassembled WGS sequence"/>
</dbReference>
<keyword evidence="1" id="KW-0472">Membrane</keyword>
<reference evidence="2 3" key="1">
    <citation type="submission" date="2019-10" db="EMBL/GenBank/DDBJ databases">
        <title>Glycomyces albidus sp. nov., a novel actinomycete isolated from rhizosphere soil of wheat (Triticum aestivum L.).</title>
        <authorList>
            <person name="Qian L."/>
        </authorList>
    </citation>
    <scope>NUCLEOTIDE SEQUENCE [LARGE SCALE GENOMIC DNA]</scope>
    <source>
        <strain evidence="2 3">NEAU-7082</strain>
    </source>
</reference>
<feature type="transmembrane region" description="Helical" evidence="1">
    <location>
        <begin position="155"/>
        <end position="177"/>
    </location>
</feature>
<protein>
    <submittedName>
        <fullName evidence="2">Uncharacterized protein</fullName>
    </submittedName>
</protein>
<evidence type="ECO:0000256" key="1">
    <source>
        <dbReference type="SAM" id="Phobius"/>
    </source>
</evidence>
<accession>A0A6L5GEW3</accession>
<sequence>MDDESGSPRLVDPVITVEPGGPAADGHIRSTAPVPVPQLDLPCPHRVRFRDLRPAGRFLYASSLAAFAVNSLAQGTAVMIALTHLLSATSGETGPVIFSLLVSGSIFTAVGTRALRRTWARLHRPTLTALWTDGIGILCWAVGSVLLGYQTAQYWAVLLVVVALPVLWLLLVLYGLLYDRSTCRSHPGFPPRFAELLAHPYPVPAAPAAGPAHPGWAAPPAQSAWVAPAPQLPYRREDCPHFVPFADLRTRYRATSALDPVLTFVYFAGIGAFLVDVYGATAELFTMEDAIYNTAAFAVLLLPLNFVGLREISRRSKRLHRPSAAVFTLSLLGYLITALLCGSAALGGMAVAWPAAIIALYRTVGLITAMAELPRRAACRGLPPVIPAMARRRRAEPSAQQAE</sequence>
<evidence type="ECO:0000313" key="3">
    <source>
        <dbReference type="Proteomes" id="UP000477750"/>
    </source>
</evidence>
<feature type="transmembrane region" description="Helical" evidence="1">
    <location>
        <begin position="94"/>
        <end position="115"/>
    </location>
</feature>
<gene>
    <name evidence="2" type="ORF">GFD30_20635</name>
</gene>